<reference evidence="3" key="1">
    <citation type="submission" date="2017-09" db="EMBL/GenBank/DDBJ databases">
        <authorList>
            <person name="Varghese N."/>
            <person name="Submissions S."/>
        </authorList>
    </citation>
    <scope>NUCLEOTIDE SEQUENCE [LARGE SCALE GENOMIC DNA]</scope>
    <source>
        <strain evidence="3">CGMCC 1.8913</strain>
    </source>
</reference>
<dbReference type="AlphaFoldDB" id="A0A285NJ40"/>
<dbReference type="Pfam" id="PF17259">
    <property type="entry name" value="DUF5325"/>
    <property type="match status" value="1"/>
</dbReference>
<organism evidence="2 3">
    <name type="scientific">Terribacillus aidingensis</name>
    <dbReference type="NCBI Taxonomy" id="586416"/>
    <lineage>
        <taxon>Bacteria</taxon>
        <taxon>Bacillati</taxon>
        <taxon>Bacillota</taxon>
        <taxon>Bacilli</taxon>
        <taxon>Bacillales</taxon>
        <taxon>Bacillaceae</taxon>
        <taxon>Terribacillus</taxon>
    </lineage>
</organism>
<dbReference type="RefSeq" id="WP_179636866.1">
    <property type="nucleotide sequence ID" value="NZ_OBEK01000002.1"/>
</dbReference>
<dbReference type="PROSITE" id="PS51257">
    <property type="entry name" value="PROKAR_LIPOPROTEIN"/>
    <property type="match status" value="1"/>
</dbReference>
<keyword evidence="3" id="KW-1185">Reference proteome</keyword>
<keyword evidence="1" id="KW-0472">Membrane</keyword>
<proteinExistence type="predicted"/>
<evidence type="ECO:0000256" key="1">
    <source>
        <dbReference type="SAM" id="Phobius"/>
    </source>
</evidence>
<dbReference type="EMBL" id="OBEK01000002">
    <property type="protein sequence ID" value="SNZ09278.1"/>
    <property type="molecule type" value="Genomic_DNA"/>
</dbReference>
<gene>
    <name evidence="2" type="ORF">SAMN05421503_1162</name>
</gene>
<sequence length="54" mass="5637">MSKGLALLTAILVIACFVAAGVTISYQNYGWMTVAILAGFVIMGAGIFAKRKGQ</sequence>
<dbReference type="Proteomes" id="UP000219356">
    <property type="component" value="Unassembled WGS sequence"/>
</dbReference>
<dbReference type="InterPro" id="IPR035211">
    <property type="entry name" value="DUF5325"/>
</dbReference>
<accession>A0A285NJ40</accession>
<keyword evidence="1" id="KW-0812">Transmembrane</keyword>
<keyword evidence="1" id="KW-1133">Transmembrane helix</keyword>
<feature type="transmembrane region" description="Helical" evidence="1">
    <location>
        <begin position="30"/>
        <end position="49"/>
    </location>
</feature>
<evidence type="ECO:0000313" key="2">
    <source>
        <dbReference type="EMBL" id="SNZ09278.1"/>
    </source>
</evidence>
<protein>
    <submittedName>
        <fullName evidence="2">Uncharacterized protein</fullName>
    </submittedName>
</protein>
<name>A0A285NJ40_9BACI</name>
<evidence type="ECO:0000313" key="3">
    <source>
        <dbReference type="Proteomes" id="UP000219356"/>
    </source>
</evidence>